<dbReference type="PANTHER" id="PTHR19303">
    <property type="entry name" value="TRANSPOSON"/>
    <property type="match status" value="1"/>
</dbReference>
<dbReference type="GO" id="GO:0005634">
    <property type="term" value="C:nucleus"/>
    <property type="evidence" value="ECO:0007669"/>
    <property type="project" value="TreeGrafter"/>
</dbReference>
<feature type="region of interest" description="Disordered" evidence="3">
    <location>
        <begin position="1"/>
        <end position="21"/>
    </location>
</feature>
<dbReference type="Pfam" id="PF03221">
    <property type="entry name" value="HTH_Tnp_Tc5"/>
    <property type="match status" value="1"/>
</dbReference>
<dbReference type="SMART" id="SM00674">
    <property type="entry name" value="CENPB"/>
    <property type="match status" value="1"/>
</dbReference>
<feature type="compositionally biased region" description="Low complexity" evidence="3">
    <location>
        <begin position="326"/>
        <end position="355"/>
    </location>
</feature>
<evidence type="ECO:0000256" key="3">
    <source>
        <dbReference type="SAM" id="MobiDB-lite"/>
    </source>
</evidence>
<accession>A0A9P8I683</accession>
<feature type="compositionally biased region" description="Polar residues" evidence="3">
    <location>
        <begin position="270"/>
        <end position="302"/>
    </location>
</feature>
<evidence type="ECO:0000259" key="4">
    <source>
        <dbReference type="PROSITE" id="PS51253"/>
    </source>
</evidence>
<dbReference type="Pfam" id="PF04218">
    <property type="entry name" value="CENP-B_N"/>
    <property type="match status" value="1"/>
</dbReference>
<evidence type="ECO:0000256" key="2">
    <source>
        <dbReference type="ARBA" id="ARBA00023242"/>
    </source>
</evidence>
<organism evidence="5 6">
    <name type="scientific">Glutinoglossum americanum</name>
    <dbReference type="NCBI Taxonomy" id="1670608"/>
    <lineage>
        <taxon>Eukaryota</taxon>
        <taxon>Fungi</taxon>
        <taxon>Dikarya</taxon>
        <taxon>Ascomycota</taxon>
        <taxon>Pezizomycotina</taxon>
        <taxon>Geoglossomycetes</taxon>
        <taxon>Geoglossales</taxon>
        <taxon>Geoglossaceae</taxon>
        <taxon>Glutinoglossum</taxon>
    </lineage>
</organism>
<feature type="compositionally biased region" description="Basic and acidic residues" evidence="3">
    <location>
        <begin position="1"/>
        <end position="10"/>
    </location>
</feature>
<name>A0A9P8I683_9PEZI</name>
<dbReference type="Proteomes" id="UP000698800">
    <property type="component" value="Unassembled WGS sequence"/>
</dbReference>
<dbReference type="AlphaFoldDB" id="A0A9P8I683"/>
<feature type="compositionally biased region" description="Polar residues" evidence="3">
    <location>
        <begin position="11"/>
        <end position="21"/>
    </location>
</feature>
<dbReference type="OrthoDB" id="9909311at2759"/>
<dbReference type="Gene3D" id="1.10.10.60">
    <property type="entry name" value="Homeodomain-like"/>
    <property type="match status" value="2"/>
</dbReference>
<sequence>MSQLEMDHAQSHGQGQESSFASSQWMEIGGYPAPQHHSPSNEYSAFGYVHSPPVMSVDPNYNRMNPPAHTTHQPLQPLIMPQWPSMLTSQSTFNPPIVPTAPSSAPMSATASSHSTHSTSSPRRTLTDADRRRMCIYHEENPTVKQTEIGAMFGVERSTVSKVLRQKEKYLFPDDGSRSPVKRTKGKFPDIERALSVWAKNSQKQGIHVTDGMIREKARFFATTVGNSESHLKANSTSWLEKFKQKNNIAGAKGSKKKLEPTESDGGMSADTSATHTPNGTNISPTSPNGVSSPPPMSSTRSQDNDSMKTKSPDGYMDFSNGYRHSGSQSTTSLSSVFSDTNPTSPTSPFFTPDSACGPSPLFPSQQARIPPLSSNFNRPRSQTFPLLGFDQSYASPPPSSESMTPKFVNQAMAPPPALPSPGSELPPLTMDETLALSHAESPSSIHAPSHSGISPSSGVVSPGDSIPSPTQEDARRALELVMTFFQQQPTGLVDPQEYMTIGNLMKKLKLQGQALPGGLHQIPEQESMAPLKMEHSVSAGL</sequence>
<dbReference type="SUPFAM" id="SSF46689">
    <property type="entry name" value="Homeodomain-like"/>
    <property type="match status" value="2"/>
</dbReference>
<feature type="compositionally biased region" description="Polar residues" evidence="3">
    <location>
        <begin position="363"/>
        <end position="385"/>
    </location>
</feature>
<keyword evidence="2" id="KW-0539">Nucleus</keyword>
<evidence type="ECO:0000256" key="1">
    <source>
        <dbReference type="ARBA" id="ARBA00023125"/>
    </source>
</evidence>
<dbReference type="InterPro" id="IPR006600">
    <property type="entry name" value="HTH_CenpB_DNA-bd_dom"/>
</dbReference>
<feature type="domain" description="HTH CENPB-type" evidence="4">
    <location>
        <begin position="179"/>
        <end position="253"/>
    </location>
</feature>
<evidence type="ECO:0000313" key="6">
    <source>
        <dbReference type="Proteomes" id="UP000698800"/>
    </source>
</evidence>
<dbReference type="PANTHER" id="PTHR19303:SF70">
    <property type="entry name" value="HTH CENPB-TYPE DOMAIN-CONTAINING PROTEIN"/>
    <property type="match status" value="1"/>
</dbReference>
<comment type="caution">
    <text evidence="5">The sequence shown here is derived from an EMBL/GenBank/DDBJ whole genome shotgun (WGS) entry which is preliminary data.</text>
</comment>
<dbReference type="InterPro" id="IPR007889">
    <property type="entry name" value="HTH_Psq"/>
</dbReference>
<reference evidence="5" key="1">
    <citation type="submission" date="2021-03" db="EMBL/GenBank/DDBJ databases">
        <title>Comparative genomics and phylogenomic investigation of the class Geoglossomycetes provide insights into ecological specialization and systematics.</title>
        <authorList>
            <person name="Melie T."/>
            <person name="Pirro S."/>
            <person name="Miller A.N."/>
            <person name="Quandt A."/>
        </authorList>
    </citation>
    <scope>NUCLEOTIDE SEQUENCE</scope>
    <source>
        <strain evidence="5">GBOQ0MN5Z8</strain>
    </source>
</reference>
<feature type="compositionally biased region" description="Low complexity" evidence="3">
    <location>
        <begin position="100"/>
        <end position="122"/>
    </location>
</feature>
<dbReference type="EMBL" id="JAGHQL010000081">
    <property type="protein sequence ID" value="KAH0541347.1"/>
    <property type="molecule type" value="Genomic_DNA"/>
</dbReference>
<dbReference type="PROSITE" id="PS51253">
    <property type="entry name" value="HTH_CENPB"/>
    <property type="match status" value="1"/>
</dbReference>
<proteinExistence type="predicted"/>
<dbReference type="InterPro" id="IPR009057">
    <property type="entry name" value="Homeodomain-like_sf"/>
</dbReference>
<feature type="region of interest" description="Disordered" evidence="3">
    <location>
        <begin position="98"/>
        <end position="128"/>
    </location>
</feature>
<evidence type="ECO:0000313" key="5">
    <source>
        <dbReference type="EMBL" id="KAH0541347.1"/>
    </source>
</evidence>
<keyword evidence="1" id="KW-0238">DNA-binding</keyword>
<dbReference type="InterPro" id="IPR050863">
    <property type="entry name" value="CenT-Element_Derived"/>
</dbReference>
<feature type="compositionally biased region" description="Low complexity" evidence="3">
    <location>
        <begin position="438"/>
        <end position="470"/>
    </location>
</feature>
<feature type="compositionally biased region" description="Basic and acidic residues" evidence="3">
    <location>
        <begin position="303"/>
        <end position="312"/>
    </location>
</feature>
<dbReference type="GO" id="GO:0003677">
    <property type="term" value="F:DNA binding"/>
    <property type="evidence" value="ECO:0007669"/>
    <property type="project" value="UniProtKB-KW"/>
</dbReference>
<keyword evidence="6" id="KW-1185">Reference proteome</keyword>
<feature type="region of interest" description="Disordered" evidence="3">
    <location>
        <begin position="250"/>
        <end position="471"/>
    </location>
</feature>
<gene>
    <name evidence="5" type="ORF">FGG08_004185</name>
</gene>
<protein>
    <recommendedName>
        <fullName evidence="4">HTH CENPB-type domain-containing protein</fullName>
    </recommendedName>
</protein>